<organism evidence="1 2">
    <name type="scientific">Pluteus cervinus</name>
    <dbReference type="NCBI Taxonomy" id="181527"/>
    <lineage>
        <taxon>Eukaryota</taxon>
        <taxon>Fungi</taxon>
        <taxon>Dikarya</taxon>
        <taxon>Basidiomycota</taxon>
        <taxon>Agaricomycotina</taxon>
        <taxon>Agaricomycetes</taxon>
        <taxon>Agaricomycetidae</taxon>
        <taxon>Agaricales</taxon>
        <taxon>Pluteineae</taxon>
        <taxon>Pluteaceae</taxon>
        <taxon>Pluteus</taxon>
    </lineage>
</organism>
<accession>A0ACD3ASK6</accession>
<evidence type="ECO:0000313" key="2">
    <source>
        <dbReference type="Proteomes" id="UP000308600"/>
    </source>
</evidence>
<keyword evidence="1" id="KW-0489">Methyltransferase</keyword>
<dbReference type="Proteomes" id="UP000308600">
    <property type="component" value="Unassembled WGS sequence"/>
</dbReference>
<evidence type="ECO:0000313" key="1">
    <source>
        <dbReference type="EMBL" id="TFK68239.1"/>
    </source>
</evidence>
<name>A0ACD3ASK6_9AGAR</name>
<gene>
    <name evidence="1" type="ORF">BDN72DRAFT_879138</name>
</gene>
<dbReference type="EMBL" id="ML208356">
    <property type="protein sequence ID" value="TFK68239.1"/>
    <property type="molecule type" value="Genomic_DNA"/>
</dbReference>
<reference evidence="1 2" key="1">
    <citation type="journal article" date="2019" name="Nat. Ecol. Evol.">
        <title>Megaphylogeny resolves global patterns of mushroom evolution.</title>
        <authorList>
            <person name="Varga T."/>
            <person name="Krizsan K."/>
            <person name="Foldi C."/>
            <person name="Dima B."/>
            <person name="Sanchez-Garcia M."/>
            <person name="Sanchez-Ramirez S."/>
            <person name="Szollosi G.J."/>
            <person name="Szarkandi J.G."/>
            <person name="Papp V."/>
            <person name="Albert L."/>
            <person name="Andreopoulos W."/>
            <person name="Angelini C."/>
            <person name="Antonin V."/>
            <person name="Barry K.W."/>
            <person name="Bougher N.L."/>
            <person name="Buchanan P."/>
            <person name="Buyck B."/>
            <person name="Bense V."/>
            <person name="Catcheside P."/>
            <person name="Chovatia M."/>
            <person name="Cooper J."/>
            <person name="Damon W."/>
            <person name="Desjardin D."/>
            <person name="Finy P."/>
            <person name="Geml J."/>
            <person name="Haridas S."/>
            <person name="Hughes K."/>
            <person name="Justo A."/>
            <person name="Karasinski D."/>
            <person name="Kautmanova I."/>
            <person name="Kiss B."/>
            <person name="Kocsube S."/>
            <person name="Kotiranta H."/>
            <person name="LaButti K.M."/>
            <person name="Lechner B.E."/>
            <person name="Liimatainen K."/>
            <person name="Lipzen A."/>
            <person name="Lukacs Z."/>
            <person name="Mihaltcheva S."/>
            <person name="Morgado L.N."/>
            <person name="Niskanen T."/>
            <person name="Noordeloos M.E."/>
            <person name="Ohm R.A."/>
            <person name="Ortiz-Santana B."/>
            <person name="Ovrebo C."/>
            <person name="Racz N."/>
            <person name="Riley R."/>
            <person name="Savchenko A."/>
            <person name="Shiryaev A."/>
            <person name="Soop K."/>
            <person name="Spirin V."/>
            <person name="Szebenyi C."/>
            <person name="Tomsovsky M."/>
            <person name="Tulloss R.E."/>
            <person name="Uehling J."/>
            <person name="Grigoriev I.V."/>
            <person name="Vagvolgyi C."/>
            <person name="Papp T."/>
            <person name="Martin F.M."/>
            <person name="Miettinen O."/>
            <person name="Hibbett D.S."/>
            <person name="Nagy L.G."/>
        </authorList>
    </citation>
    <scope>NUCLEOTIDE SEQUENCE [LARGE SCALE GENOMIC DNA]</scope>
    <source>
        <strain evidence="1 2">NL-1719</strain>
    </source>
</reference>
<protein>
    <submittedName>
        <fullName evidence="1">S-adenosyl-L-methionine-dependent methyltransferase</fullName>
    </submittedName>
</protein>
<sequence length="1262" mass="142107">MPPRKRPSAFDVSFPEESNLTGSASSRAQAGSAASSVSAAAPASSNTARGSSASAGGSRPNSRYSTPQSEASSSTSSSLKRPREDDHPQQQYQRAKRVQRPAVAYYSSVQKASLEAEVIEGETEDVLDGDDKPIRLLSEFAFFDPRHKSEFITLDSIEDDDGMDREFEGAGYILPYINDEDEGQEDGIEFAQQYVRLGAILRYSVDYTKESEPFYIETQYAWYILQRPSAAYENYYAFFYRPRRIAQMIISKALKDDKLSYSVFVKDFTSQVDMFGRTYKTDDIYNAIEEIQDALDECNNPLLRAHRIIRYIFEGLPQRPQTPKLRTQHRRPPPRNVTRNLDDWVLKPENQNPTCVTPLIALLAQGFVQEQLQVIGPRPPPVLRRTEEAQLDVAYHQLCGYVEQANKPDKYVNYRREDRLRAGSSYVKSIEVDGVQYFVGDYIIVRRGPVGKGPPPVFPETVEEVPKSGTVADLFWFARIIWINYEDETTHVQWLEHGTTIMFEELAHPQELFLDELCETFSLKLIVAKVTVHCKPQDHSKIPMGEYFYRFIHDIPLSAFKSLNTHAVEVVSMNHPPENCAVCLVAAEASHDSVPLSLKDNNGNLDGISYMSTKYHIDDFVLYHAEKGPANIGQIVDVVAPSGDRAMVKVRCVGRIGYLSHILPDNTVRDERHLYLTNQVESIQVKELVTLCYVVPKVAAGDQLKGWLSSSPFNFYATYKFPNLTPTSWNQKEELNIYGLHVCGPCLQKQIDMGKSLQKFQKTKHLHVLDVFGGVGAFGFGLKEGSGCLDVTHAIEIGPSAARTFLKNSPNTKIINQCANLVLQYAIKQHEGHSAGDLYQLFNDKEKIPAPPKPGEIDVITAGFPCQTHSGLNMYKVADDIKSNLILNALSWVDFLHPKYVYFENVPGFLQYNLNAYQAGLHRLEGGIEKGGLKMLVRAMTEMGYQCRYGLLQAGQYGAPQTRIRFFLVAALDGYPLPELPQPTHDFPLLYPGLKIKLPSKVEIEPIRTMTGTAPHAMVTVEDAIGDLPKFDWKHPFPRQLTQVTINQNKQRAVYVPAFACNTKEPYCGFTGAPEYEHRPITSFQAHVRKVATTDLQQFTKCVVPKKVARVVVVPITPDADYRDLKPEHWEWQFSNPLSAVAKANYKPGKLYSRVPNKGFFSTTVTNVDPTAKQSRVLHPLCKRMVTVRELARSQGFPDSFVFESMSNSVVIMHRQIGNAVAWPVGMALGRELLTSLHTKWKIDQVILKEKVKNAIVIEDSD</sequence>
<keyword evidence="2" id="KW-1185">Reference proteome</keyword>
<proteinExistence type="predicted"/>
<keyword evidence="1" id="KW-0808">Transferase</keyword>